<accession>A0A0G2TXS8</accession>
<keyword evidence="2" id="KW-1017">Isopeptide bond</keyword>
<reference evidence="12 13" key="1">
    <citation type="journal article" date="2015" name="J. Virol.">
        <title>High-throughput analysis of human cytomegalovirus genome diversity highlights the widespread occurrence of gene-disrupting mutations and pervasive recombination.</title>
        <authorList>
            <person name="Sijmons S."/>
            <person name="Thys K."/>
            <person name="Mbong Ngwese M."/>
            <person name="Van Damme E."/>
            <person name="Dvorak J."/>
            <person name="Van Loock M."/>
            <person name="Li G."/>
            <person name="Tachezy R."/>
            <person name="Busson L."/>
            <person name="Aerssens J."/>
            <person name="Van Ranst M."/>
            <person name="Maes P."/>
        </authorList>
    </citation>
    <scope>NUCLEOTIDE SEQUENCE [LARGE SCALE GENOMIC DNA]</scope>
    <source>
        <strain evidence="12">BE/12/2010</strain>
    </source>
</reference>
<evidence type="ECO:0000256" key="7">
    <source>
        <dbReference type="ARBA" id="ARBA00022843"/>
    </source>
</evidence>
<dbReference type="Proteomes" id="UP000139167">
    <property type="component" value="Segment"/>
</dbReference>
<feature type="region of interest" description="Disordered" evidence="10">
    <location>
        <begin position="99"/>
        <end position="161"/>
    </location>
</feature>
<dbReference type="GO" id="GO:0039695">
    <property type="term" value="P:DNA-templated viral transcription"/>
    <property type="evidence" value="ECO:0007669"/>
    <property type="project" value="InterPro"/>
</dbReference>
<evidence type="ECO:0000256" key="3">
    <source>
        <dbReference type="ARBA" id="ARBA00022504"/>
    </source>
</evidence>
<evidence type="ECO:0000256" key="8">
    <source>
        <dbReference type="ARBA" id="ARBA00023159"/>
    </source>
</evidence>
<comment type="subcellular location">
    <subcellularLocation>
        <location evidence="1">Host nucleus</location>
    </subcellularLocation>
</comment>
<evidence type="ECO:0000256" key="5">
    <source>
        <dbReference type="ARBA" id="ARBA00022562"/>
    </source>
</evidence>
<organismHost>
    <name type="scientific">Homo sapiens</name>
    <name type="common">Human</name>
    <dbReference type="NCBI Taxonomy" id="9606"/>
</organismHost>
<keyword evidence="7" id="KW-0832">Ubl conjugation</keyword>
<dbReference type="InterPro" id="IPR005028">
    <property type="entry name" value="Herpes_IE2_3"/>
</dbReference>
<evidence type="ECO:0000256" key="2">
    <source>
        <dbReference type="ARBA" id="ARBA00022499"/>
    </source>
</evidence>
<dbReference type="InterPro" id="IPR010855">
    <property type="entry name" value="Cytomega_IE1/IE2"/>
</dbReference>
<dbReference type="Pfam" id="PF03361">
    <property type="entry name" value="Herpes_IE2_3"/>
    <property type="match status" value="1"/>
</dbReference>
<evidence type="ECO:0000313" key="12">
    <source>
        <dbReference type="EMBL" id="AKI17856.1"/>
    </source>
</evidence>
<dbReference type="GO" id="GO:0042025">
    <property type="term" value="C:host cell nucleus"/>
    <property type="evidence" value="ECO:0007669"/>
    <property type="project" value="UniProtKB-SubCell"/>
</dbReference>
<evidence type="ECO:0000256" key="4">
    <source>
        <dbReference type="ARBA" id="ARBA00022518"/>
    </source>
</evidence>
<dbReference type="GO" id="GO:0006355">
    <property type="term" value="P:regulation of DNA-templated transcription"/>
    <property type="evidence" value="ECO:0007669"/>
    <property type="project" value="InterPro"/>
</dbReference>
<sequence length="581" mass="62976">MESSAKRKMDPDNPDEGPSSKVPRPETPVTKATTFLQTMLRKEVNSQLSLGDPLFPELAEESLKTFEQVTEDCNENPEKDVLAELGDILAQAVNHAGIDSSSTGPTLTTHSCSVSSAPLNKPTPTSVAVTNTPLPGASATPELSPRKKPRKTTRPFKVIIKPPVPPAPIMLPLIKQEDIKPEPDFTIQYRNKIIDTAGCIVISDSEEEQGEEVETRGATASSPSTGSGTPRVTSPTHPLSQMNHPPLPDPLARPDEDSSSSSSSSCSSASDSESESEEMKCSSGGGASVTSSHHGRGGFGGAASSSSLLSCGHQSSGGASTGPRKKKSKRISELDNEKVRNIMKDKNTPFCTPNVQTRRGRVKIDEVSRMFRNTNRSLEYKNLPFTIPSMHQVLDEAIKACKTMQVNNKGIQIIYTRNHEVKSEVDAVRCRLGTMCNLALSTPFLMEHTMPVTHPPEVAQRTADACNEGVKAAWSLKELHTHQLCPRSSDYRNMIIHAATPVDLLGALNLCLPLMQKFPKQVMVRIFSTNQGGFMLPIYETAAKAYAVGQFEQPTETPPEDLDTLSLAIEAAIQDLRNKSQ</sequence>
<keyword evidence="8" id="KW-0010">Activator</keyword>
<feature type="compositionally biased region" description="Low complexity" evidence="10">
    <location>
        <begin position="302"/>
        <end position="318"/>
    </location>
</feature>
<evidence type="ECO:0000256" key="6">
    <source>
        <dbReference type="ARBA" id="ARBA00022581"/>
    </source>
</evidence>
<keyword evidence="3" id="KW-1121">Modulation of host cell cycle by virus</keyword>
<keyword evidence="6" id="KW-0945">Host-virus interaction</keyword>
<feature type="region of interest" description="Disordered" evidence="10">
    <location>
        <begin position="206"/>
        <end position="337"/>
    </location>
</feature>
<keyword evidence="5" id="KW-1048">Host nucleus</keyword>
<feature type="compositionally biased region" description="Low complexity" evidence="10">
    <location>
        <begin position="216"/>
        <end position="236"/>
    </location>
</feature>
<keyword evidence="9" id="KW-1078">G1/S host cell cycle checkpoint dysregulation by virus</keyword>
<name>A0A0G2TXS8_HCMV</name>
<feature type="domain" description="Herpesvirus intermediate/early protein 2/3 DNA-binding" evidence="11">
    <location>
        <begin position="384"/>
        <end position="544"/>
    </location>
</feature>
<feature type="compositionally biased region" description="Basic and acidic residues" evidence="10">
    <location>
        <begin position="1"/>
        <end position="11"/>
    </location>
</feature>
<protein>
    <submittedName>
        <fullName evidence="12">Regulatory protein IE2</fullName>
    </submittedName>
</protein>
<organism evidence="12 13">
    <name type="scientific">Human cytomegalovirus</name>
    <name type="common">HHV-5</name>
    <name type="synonym">Human herpesvirus 5</name>
    <dbReference type="NCBI Taxonomy" id="10359"/>
    <lineage>
        <taxon>Viruses</taxon>
        <taxon>Duplodnaviria</taxon>
        <taxon>Heunggongvirae</taxon>
        <taxon>Peploviricota</taxon>
        <taxon>Herviviricetes</taxon>
        <taxon>Herpesvirales</taxon>
        <taxon>Orthoherpesviridae</taxon>
        <taxon>Betaherpesvirinae</taxon>
        <taxon>Cytomegalovirus</taxon>
        <taxon>Cytomegalovirus humanbeta5</taxon>
    </lineage>
</organism>
<evidence type="ECO:0000256" key="10">
    <source>
        <dbReference type="SAM" id="MobiDB-lite"/>
    </source>
</evidence>
<feature type="compositionally biased region" description="Low complexity" evidence="10">
    <location>
        <begin position="259"/>
        <end position="271"/>
    </location>
</feature>
<proteinExistence type="predicted"/>
<feature type="region of interest" description="Disordered" evidence="10">
    <location>
        <begin position="1"/>
        <end position="30"/>
    </location>
</feature>
<evidence type="ECO:0000259" key="11">
    <source>
        <dbReference type="Pfam" id="PF03361"/>
    </source>
</evidence>
<dbReference type="EMBL" id="KP745694">
    <property type="protein sequence ID" value="AKI17856.1"/>
    <property type="molecule type" value="Genomic_DNA"/>
</dbReference>
<dbReference type="Pfam" id="PF07340">
    <property type="entry name" value="Herpes_IE1"/>
    <property type="match status" value="1"/>
</dbReference>
<dbReference type="GO" id="GO:0039645">
    <property type="term" value="P:symbiont-mediated perturbation of host cell cycle G1/S transition checkpoint"/>
    <property type="evidence" value="ECO:0007669"/>
    <property type="project" value="UniProtKB-KW"/>
</dbReference>
<evidence type="ECO:0000256" key="9">
    <source>
        <dbReference type="ARBA" id="ARBA00023309"/>
    </source>
</evidence>
<keyword evidence="4" id="KW-0244">Early protein</keyword>
<gene>
    <name evidence="12" type="primary">UL122</name>
</gene>
<evidence type="ECO:0000256" key="1">
    <source>
        <dbReference type="ARBA" id="ARBA00004147"/>
    </source>
</evidence>
<evidence type="ECO:0000313" key="13">
    <source>
        <dbReference type="Proteomes" id="UP000139167"/>
    </source>
</evidence>
<feature type="compositionally biased region" description="Polar residues" evidence="10">
    <location>
        <begin position="99"/>
        <end position="133"/>
    </location>
</feature>